<evidence type="ECO:0000313" key="4">
    <source>
        <dbReference type="Proteomes" id="UP000315759"/>
    </source>
</evidence>
<comment type="caution">
    <text evidence="3">The sequence shown here is derived from an EMBL/GenBank/DDBJ whole genome shotgun (WGS) entry which is preliminary data.</text>
</comment>
<feature type="region of interest" description="Disordered" evidence="1">
    <location>
        <begin position="68"/>
        <end position="90"/>
    </location>
</feature>
<dbReference type="RefSeq" id="WP_142549783.1">
    <property type="nucleotide sequence ID" value="NZ_VIFX01000001.1"/>
</dbReference>
<dbReference type="InterPro" id="IPR039708">
    <property type="entry name" value="MT1774/Rv1733c-like"/>
</dbReference>
<dbReference type="Proteomes" id="UP000315759">
    <property type="component" value="Unassembled WGS sequence"/>
</dbReference>
<protein>
    <recommendedName>
        <fullName evidence="5">Transmembrane protein</fullName>
    </recommendedName>
</protein>
<keyword evidence="2" id="KW-0472">Membrane</keyword>
<dbReference type="PANTHER" id="PTHR42305">
    <property type="entry name" value="MEMBRANE PROTEIN RV1733C-RELATED"/>
    <property type="match status" value="1"/>
</dbReference>
<feature type="transmembrane region" description="Helical" evidence="2">
    <location>
        <begin position="153"/>
        <end position="174"/>
    </location>
</feature>
<feature type="transmembrane region" description="Helical" evidence="2">
    <location>
        <begin position="31"/>
        <end position="50"/>
    </location>
</feature>
<keyword evidence="2" id="KW-1133">Transmembrane helix</keyword>
<evidence type="ECO:0008006" key="5">
    <source>
        <dbReference type="Google" id="ProtNLM"/>
    </source>
</evidence>
<proteinExistence type="predicted"/>
<keyword evidence="2" id="KW-0812">Transmembrane</keyword>
<evidence type="ECO:0000313" key="3">
    <source>
        <dbReference type="EMBL" id="TQR88508.1"/>
    </source>
</evidence>
<evidence type="ECO:0000256" key="2">
    <source>
        <dbReference type="SAM" id="Phobius"/>
    </source>
</evidence>
<dbReference type="EMBL" id="VIFX01000001">
    <property type="protein sequence ID" value="TQR88508.1"/>
    <property type="molecule type" value="Genomic_DNA"/>
</dbReference>
<organism evidence="3 4">
    <name type="scientific">Mycolicibacterium hodleri</name>
    <dbReference type="NCBI Taxonomy" id="49897"/>
    <lineage>
        <taxon>Bacteria</taxon>
        <taxon>Bacillati</taxon>
        <taxon>Actinomycetota</taxon>
        <taxon>Actinomycetes</taxon>
        <taxon>Mycobacteriales</taxon>
        <taxon>Mycobacteriaceae</taxon>
        <taxon>Mycolicibacterium</taxon>
    </lineage>
</organism>
<sequence>MALIESVPALRVRWLVNALSRNRLARASDRLEACALLLVLAVALFAIPVAQRVGDATYADRMQQISKQQQSRHSVAAIATEDSGSPAPRRFGSPVTVRVEWREGVHRRSEVITNPSFVKAKTPVTVWLDDAGAVVSAPDREVDAQAVATGRAWASWVGIVGLCALMAFAIRRCLDLYRAASWQRELRLMAYNDDGWASYDR</sequence>
<accession>A0A544W8D7</accession>
<keyword evidence="4" id="KW-1185">Reference proteome</keyword>
<name>A0A544W8D7_9MYCO</name>
<dbReference type="AlphaFoldDB" id="A0A544W8D7"/>
<reference evidence="3 4" key="1">
    <citation type="submission" date="2018-10" db="EMBL/GenBank/DDBJ databases">
        <title>Draft genome of Mycobacterium hodleri strain B.</title>
        <authorList>
            <person name="Amande T.J."/>
            <person name="Mcgenity T.J."/>
        </authorList>
    </citation>
    <scope>NUCLEOTIDE SEQUENCE [LARGE SCALE GENOMIC DNA]</scope>
    <source>
        <strain evidence="3 4">B</strain>
    </source>
</reference>
<dbReference type="PANTHER" id="PTHR42305:SF1">
    <property type="entry name" value="MEMBRANE PROTEIN RV1733C-RELATED"/>
    <property type="match status" value="1"/>
</dbReference>
<evidence type="ECO:0000256" key="1">
    <source>
        <dbReference type="SAM" id="MobiDB-lite"/>
    </source>
</evidence>
<gene>
    <name evidence="3" type="ORF">D8S82_00420</name>
</gene>